<keyword evidence="1" id="KW-0472">Membrane</keyword>
<name>A0A172WN28_STUST</name>
<dbReference type="Pfam" id="PF11804">
    <property type="entry name" value="DUF3325"/>
    <property type="match status" value="1"/>
</dbReference>
<keyword evidence="1" id="KW-0812">Transmembrane</keyword>
<evidence type="ECO:0000256" key="1">
    <source>
        <dbReference type="SAM" id="Phobius"/>
    </source>
</evidence>
<protein>
    <recommendedName>
        <fullName evidence="4">DUF3325 domain-containing protein</fullName>
    </recommendedName>
</protein>
<proteinExistence type="predicted"/>
<dbReference type="RefSeq" id="WP_064480907.1">
    <property type="nucleotide sequence ID" value="NZ_CP015641.1"/>
</dbReference>
<feature type="transmembrane region" description="Helical" evidence="1">
    <location>
        <begin position="45"/>
        <end position="65"/>
    </location>
</feature>
<gene>
    <name evidence="2" type="ORF">PS273GM_05860</name>
</gene>
<evidence type="ECO:0000313" key="2">
    <source>
        <dbReference type="EMBL" id="ANF24705.1"/>
    </source>
</evidence>
<dbReference type="AlphaFoldDB" id="A0A172WN28"/>
<sequence length="115" mass="12090">MPDWLGSVLAFFLCYLAFALLALCQQAHRKGVDPSACIPTAGGQRMRALCATLCLFTALALLLAGQGGGFGTVLWVLLASAAAFSLALTLAWKPAWLRPLLQACCLLGGQVSHQT</sequence>
<reference evidence="2 3" key="1">
    <citation type="submission" date="2016-05" db="EMBL/GenBank/DDBJ databases">
        <title>Genome sequence of Pseudomonas stutzeri 273 and identification of the exopolysaccharide biosynthesis locus.</title>
        <authorList>
            <person name="Wu S."/>
            <person name="Sun C."/>
        </authorList>
    </citation>
    <scope>NUCLEOTIDE SEQUENCE [LARGE SCALE GENOMIC DNA]</scope>
    <source>
        <strain evidence="2 3">273</strain>
    </source>
</reference>
<evidence type="ECO:0008006" key="4">
    <source>
        <dbReference type="Google" id="ProtNLM"/>
    </source>
</evidence>
<feature type="transmembrane region" description="Helical" evidence="1">
    <location>
        <begin position="72"/>
        <end position="92"/>
    </location>
</feature>
<keyword evidence="1" id="KW-1133">Transmembrane helix</keyword>
<evidence type="ECO:0000313" key="3">
    <source>
        <dbReference type="Proteomes" id="UP000077787"/>
    </source>
</evidence>
<dbReference type="Proteomes" id="UP000077787">
    <property type="component" value="Chromosome"/>
</dbReference>
<organism evidence="2 3">
    <name type="scientific">Stutzerimonas stutzeri</name>
    <name type="common">Pseudomonas stutzeri</name>
    <dbReference type="NCBI Taxonomy" id="316"/>
    <lineage>
        <taxon>Bacteria</taxon>
        <taxon>Pseudomonadati</taxon>
        <taxon>Pseudomonadota</taxon>
        <taxon>Gammaproteobacteria</taxon>
        <taxon>Pseudomonadales</taxon>
        <taxon>Pseudomonadaceae</taxon>
        <taxon>Stutzerimonas</taxon>
    </lineage>
</organism>
<accession>A0A172WN28</accession>
<dbReference type="InterPro" id="IPR021762">
    <property type="entry name" value="DUF3325"/>
</dbReference>
<dbReference type="EMBL" id="CP015641">
    <property type="protein sequence ID" value="ANF24705.1"/>
    <property type="molecule type" value="Genomic_DNA"/>
</dbReference>